<dbReference type="EMBL" id="RYYU01000001">
    <property type="protein sequence ID" value="RUL59236.1"/>
    <property type="molecule type" value="Genomic_DNA"/>
</dbReference>
<dbReference type="PANTHER" id="PTHR30069">
    <property type="entry name" value="TONB-DEPENDENT OUTER MEMBRANE RECEPTOR"/>
    <property type="match status" value="1"/>
</dbReference>
<dbReference type="Gene3D" id="2.170.130.10">
    <property type="entry name" value="TonB-dependent receptor, plug domain"/>
    <property type="match status" value="1"/>
</dbReference>
<evidence type="ECO:0000256" key="8">
    <source>
        <dbReference type="ARBA" id="ARBA00023170"/>
    </source>
</evidence>
<comment type="subcellular location">
    <subcellularLocation>
        <location evidence="1 10">Cell outer membrane</location>
        <topology evidence="1 10">Multi-pass membrane protein</topology>
    </subcellularLocation>
</comment>
<keyword evidence="3 10" id="KW-1134">Transmembrane beta strand</keyword>
<dbReference type="Gene3D" id="2.60.40.1120">
    <property type="entry name" value="Carboxypeptidase-like, regulatory domain"/>
    <property type="match status" value="1"/>
</dbReference>
<evidence type="ECO:0000256" key="7">
    <source>
        <dbReference type="ARBA" id="ARBA00023136"/>
    </source>
</evidence>
<evidence type="ECO:0000256" key="10">
    <source>
        <dbReference type="PROSITE-ProRule" id="PRU01360"/>
    </source>
</evidence>
<keyword evidence="8 15" id="KW-0675">Receptor</keyword>
<feature type="domain" description="TonB-dependent receptor plug" evidence="14">
    <location>
        <begin position="136"/>
        <end position="240"/>
    </location>
</feature>
<evidence type="ECO:0000256" key="4">
    <source>
        <dbReference type="ARBA" id="ARBA00022692"/>
    </source>
</evidence>
<evidence type="ECO:0000256" key="9">
    <source>
        <dbReference type="ARBA" id="ARBA00023237"/>
    </source>
</evidence>
<organism evidence="15 16">
    <name type="scientific">Prevotella koreensis</name>
    <dbReference type="NCBI Taxonomy" id="2490854"/>
    <lineage>
        <taxon>Bacteria</taxon>
        <taxon>Pseudomonadati</taxon>
        <taxon>Bacteroidota</taxon>
        <taxon>Bacteroidia</taxon>
        <taxon>Bacteroidales</taxon>
        <taxon>Prevotellaceae</taxon>
        <taxon>Prevotella</taxon>
    </lineage>
</organism>
<accession>A0A432LKA2</accession>
<feature type="signal peptide" evidence="12">
    <location>
        <begin position="1"/>
        <end position="35"/>
    </location>
</feature>
<dbReference type="InterPro" id="IPR037066">
    <property type="entry name" value="Plug_dom_sf"/>
</dbReference>
<dbReference type="PROSITE" id="PS52016">
    <property type="entry name" value="TONB_DEPENDENT_REC_3"/>
    <property type="match status" value="1"/>
</dbReference>
<dbReference type="Pfam" id="PF13715">
    <property type="entry name" value="CarbopepD_reg_2"/>
    <property type="match status" value="1"/>
</dbReference>
<dbReference type="PANTHER" id="PTHR30069:SF29">
    <property type="entry name" value="HEMOGLOBIN AND HEMOGLOBIN-HAPTOGLOBIN-BINDING PROTEIN 1-RELATED"/>
    <property type="match status" value="1"/>
</dbReference>
<dbReference type="InterPro" id="IPR039426">
    <property type="entry name" value="TonB-dep_rcpt-like"/>
</dbReference>
<sequence length="794" mass="89631">MWNINKKVRKRSIGRLLRVVLSSLVCLLPVQVLQAQSVVYGKITDANTGEPLYGASVDLENTKVGTVSGTDGKYVLRVPGGMKKRLRIKYVGYQTKFVGKNIVNGNDSILCDVELTSSAHQLSDVVVIGHNEARKLRESTMPVSVISANQLQGTASSINDVLARTTGVTVRNTGGVGSASRVSVRGLEGKRMGMFIDESPIGQMNNYITLNDIPTDMIERIEVYKGIVPYKFGGASLGGAVNVVTKEYPPVYMDFGYEVSSFNTHKFDAVVKCTDSRSGLQFGIGGGYTHSDNNYKMRLMNLDDRIVKRDHDRYNKLLFGGSVKATKWWFDEMKLELVYSKTKQEMQGLEFDIREAYNHSSSLLAGLTLKRDNFFLPGLDFDFNLFYNAGRFGLIDKAMHRYDWNGNEYPPVSSYGGEQGNFPSDGDNRSHDFASKLNLNYIFDEHHSFNINLFGSHTKQLPKDDLMDKALGFRANFPSRMSNLTVGFSYDLSLFGGKFQSATTVKNFFFTSKSKMLENYFINNPVAVITTKNYWGWSEAMRYKFTSNLLVKASFSSEVRIPTSEELIGNGYSILPSTTLLPERCNGVNLGLLYHKNNAYGFVEAEVNTFFNDLKDMIRFTADIIPTMARYRNFGNVRTRGIEAEVKGDVLPFLYFYVNGTFQDLRDIRSTLPGTSVENPTKDKRIPNIPYLMANGGLDIHRENLFGGKGQNTRFLLDVSYIHKYFYDFEMSDSQDRRIPTSLTMDASIEHSFMNNRWTVTLKARNLTNREVYSELNRPLPGRSIGLKVRYLLK</sequence>
<evidence type="ECO:0000313" key="16">
    <source>
        <dbReference type="Proteomes" id="UP000278983"/>
    </source>
</evidence>
<dbReference type="Pfam" id="PF07715">
    <property type="entry name" value="Plug"/>
    <property type="match status" value="1"/>
</dbReference>
<proteinExistence type="inferred from homology"/>
<feature type="domain" description="TonB-dependent receptor-like beta-barrel" evidence="13">
    <location>
        <begin position="346"/>
        <end position="767"/>
    </location>
</feature>
<dbReference type="AlphaFoldDB" id="A0A432LKA2"/>
<keyword evidence="2 10" id="KW-0813">Transport</keyword>
<dbReference type="Pfam" id="PF00593">
    <property type="entry name" value="TonB_dep_Rec_b-barrel"/>
    <property type="match status" value="1"/>
</dbReference>
<reference evidence="15 16" key="1">
    <citation type="submission" date="2018-12" db="EMBL/GenBank/DDBJ databases">
        <title>Genome sequencing of Prevotella sp. KCOM 3155 (= JS262).</title>
        <authorList>
            <person name="Kook J.-K."/>
            <person name="Park S.-N."/>
            <person name="Lim Y.K."/>
        </authorList>
    </citation>
    <scope>NUCLEOTIDE SEQUENCE [LARGE SCALE GENOMIC DNA]</scope>
    <source>
        <strain evidence="15 16">KCOM 3155</strain>
    </source>
</reference>
<keyword evidence="9 10" id="KW-0998">Cell outer membrane</keyword>
<dbReference type="SUPFAM" id="SSF56935">
    <property type="entry name" value="Porins"/>
    <property type="match status" value="1"/>
</dbReference>
<dbReference type="GO" id="GO:0015344">
    <property type="term" value="F:siderophore uptake transmembrane transporter activity"/>
    <property type="evidence" value="ECO:0007669"/>
    <property type="project" value="TreeGrafter"/>
</dbReference>
<dbReference type="InterPro" id="IPR008969">
    <property type="entry name" value="CarboxyPept-like_regulatory"/>
</dbReference>
<dbReference type="OrthoDB" id="9812892at2"/>
<keyword evidence="16" id="KW-1185">Reference proteome</keyword>
<dbReference type="GO" id="GO:0044718">
    <property type="term" value="P:siderophore transmembrane transport"/>
    <property type="evidence" value="ECO:0007669"/>
    <property type="project" value="TreeGrafter"/>
</dbReference>
<gene>
    <name evidence="15" type="ORF">EHV08_05345</name>
</gene>
<evidence type="ECO:0000256" key="5">
    <source>
        <dbReference type="ARBA" id="ARBA00022729"/>
    </source>
</evidence>
<protein>
    <submittedName>
        <fullName evidence="15">TonB-dependent receptor</fullName>
    </submittedName>
</protein>
<evidence type="ECO:0000256" key="11">
    <source>
        <dbReference type="RuleBase" id="RU003357"/>
    </source>
</evidence>
<keyword evidence="5 12" id="KW-0732">Signal</keyword>
<comment type="caution">
    <text evidence="15">The sequence shown here is derived from an EMBL/GenBank/DDBJ whole genome shotgun (WGS) entry which is preliminary data.</text>
</comment>
<evidence type="ECO:0000256" key="3">
    <source>
        <dbReference type="ARBA" id="ARBA00022452"/>
    </source>
</evidence>
<evidence type="ECO:0000313" key="15">
    <source>
        <dbReference type="EMBL" id="RUL59236.1"/>
    </source>
</evidence>
<dbReference type="SUPFAM" id="SSF49464">
    <property type="entry name" value="Carboxypeptidase regulatory domain-like"/>
    <property type="match status" value="1"/>
</dbReference>
<evidence type="ECO:0000259" key="14">
    <source>
        <dbReference type="Pfam" id="PF07715"/>
    </source>
</evidence>
<evidence type="ECO:0000256" key="1">
    <source>
        <dbReference type="ARBA" id="ARBA00004571"/>
    </source>
</evidence>
<dbReference type="RefSeq" id="WP_126678398.1">
    <property type="nucleotide sequence ID" value="NZ_RYYU01000001.1"/>
</dbReference>
<keyword evidence="6 11" id="KW-0798">TonB box</keyword>
<dbReference type="Proteomes" id="UP000278983">
    <property type="component" value="Unassembled WGS sequence"/>
</dbReference>
<evidence type="ECO:0000256" key="12">
    <source>
        <dbReference type="SAM" id="SignalP"/>
    </source>
</evidence>
<evidence type="ECO:0000256" key="2">
    <source>
        <dbReference type="ARBA" id="ARBA00022448"/>
    </source>
</evidence>
<feature type="chain" id="PRO_5019537426" evidence="12">
    <location>
        <begin position="36"/>
        <end position="794"/>
    </location>
</feature>
<keyword evidence="4 10" id="KW-0812">Transmembrane</keyword>
<evidence type="ECO:0000259" key="13">
    <source>
        <dbReference type="Pfam" id="PF00593"/>
    </source>
</evidence>
<keyword evidence="7 10" id="KW-0472">Membrane</keyword>
<dbReference type="InterPro" id="IPR036942">
    <property type="entry name" value="Beta-barrel_TonB_sf"/>
</dbReference>
<dbReference type="InterPro" id="IPR000531">
    <property type="entry name" value="Beta-barrel_TonB"/>
</dbReference>
<comment type="similarity">
    <text evidence="10 11">Belongs to the TonB-dependent receptor family.</text>
</comment>
<dbReference type="Gene3D" id="2.40.170.20">
    <property type="entry name" value="TonB-dependent receptor, beta-barrel domain"/>
    <property type="match status" value="1"/>
</dbReference>
<name>A0A432LKA2_9BACT</name>
<dbReference type="InterPro" id="IPR012910">
    <property type="entry name" value="Plug_dom"/>
</dbReference>
<evidence type="ECO:0000256" key="6">
    <source>
        <dbReference type="ARBA" id="ARBA00023077"/>
    </source>
</evidence>
<dbReference type="GO" id="GO:0009279">
    <property type="term" value="C:cell outer membrane"/>
    <property type="evidence" value="ECO:0007669"/>
    <property type="project" value="UniProtKB-SubCell"/>
</dbReference>